<reference evidence="1" key="2">
    <citation type="submission" date="2020-05" db="UniProtKB">
        <authorList>
            <consortium name="EnsemblMetazoa"/>
        </authorList>
    </citation>
    <scope>IDENTIFICATION</scope>
    <source>
        <strain evidence="1">wikel</strain>
    </source>
</reference>
<proteinExistence type="evidence at protein level"/>
<dbReference type="EMBL" id="ABJB010345414">
    <property type="status" value="NOT_ANNOTATED_CDS"/>
    <property type="molecule type" value="Genomic_DNA"/>
</dbReference>
<dbReference type="EMBL" id="ABJB010814327">
    <property type="status" value="NOT_ANNOTATED_CDS"/>
    <property type="molecule type" value="Genomic_DNA"/>
</dbReference>
<dbReference type="EMBL" id="ABJB010440938">
    <property type="status" value="NOT_ANNOTATED_CDS"/>
    <property type="molecule type" value="Genomic_DNA"/>
</dbReference>
<dbReference type="InParanoid" id="A0A1S4M2W4"/>
<sequence length="750" mass="82815">MTISSQLVVPMTLWGKVAPTHCMCSVFITKDQKMIVTGCNDGQICVWDIVDGTKVVPRSMLFGHTGPVLCLASASPTGDGSLLVSSSEAGEMSLWDLTDGRCLESTKLPYVHTYMQVSATHTDTEQWDVSHLFCNGYYADVVVLDTMTLTVAFSLVSRATSDWISAMHVIPDPQAKRDIIVALSSSGLTKVWMLSPEDLKSGEALYECESKPIRCLNALRLTCCAYNQRTILVVTAKYWHIYDANDFVLLCTMDSRPGERWMGGDFISADRVCVWSDHGRGYLYQLPAHVPASDSSADWCWHPLSAGLCSFLPAVRSFACIDLSVLAIPKKSLYACGACLLFLLGSSFLSCFVMNVSIFSADIFLFNLSGMEPFLTLSLQEAWDEMKPSPPGILDKMELPGEQQELKLTASVYLPLQGRLVVGREDGSIVVVSATQAVMLQLLYGKHHHDERPQHQLLHGHVGRVTCLLYPHHVHSRYEIAHLVSGGVDFSVCLWDLYAGTLLHRFCVHAGEVSQLLVPPNNCSNRVLQSVCSVASDHSVALVGLKERKCVMLASRHLFPVAVVKWRPFDDFMVVGCSDGSVYRPFVDNAGHLDRVLQGLQAEEVLSACDEHTGHPGERMTNPAVHLFRGLRHRNMAAIRHAAQRGLHHLQHHPHHHQSSQHGMGHDVGDSAHARARTHPLMIQGLRTNPVDQDSHVLFFDIEALIGERHTSLGNILSLVLCLSLETLLLSGARVLAVPMWLCCLACYKS</sequence>
<dbReference type="EMBL" id="ABJB010609457">
    <property type="status" value="NOT_ANNOTATED_CDS"/>
    <property type="molecule type" value="Genomic_DNA"/>
</dbReference>
<accession>A0A1S4M2W4</accession>
<dbReference type="InterPro" id="IPR049916">
    <property type="entry name" value="WDR72-like"/>
</dbReference>
<dbReference type="Gene3D" id="2.130.10.10">
    <property type="entry name" value="YVTN repeat-like/Quinoprotein amine dehydrogenase"/>
    <property type="match status" value="2"/>
</dbReference>
<dbReference type="PANTHER" id="PTHR44099:SF4">
    <property type="entry name" value="RABCONNECTIN-3B, ISOFORM A"/>
    <property type="match status" value="1"/>
</dbReference>
<dbReference type="SUPFAM" id="SSF50998">
    <property type="entry name" value="Quinoprotein alcohol dehydrogenase-like"/>
    <property type="match status" value="1"/>
</dbReference>
<reference evidence="2" key="1">
    <citation type="submission" date="2008-03" db="EMBL/GenBank/DDBJ databases">
        <title>Annotation of Ixodes scapularis.</title>
        <authorList>
            <consortium name="Ixodes scapularis Genome Project Consortium"/>
            <person name="Caler E."/>
            <person name="Hannick L.I."/>
            <person name="Bidwell S."/>
            <person name="Joardar V."/>
            <person name="Thiagarajan M."/>
            <person name="Amedeo P."/>
            <person name="Galinsky K.J."/>
            <person name="Schobel S."/>
            <person name="Inman J."/>
            <person name="Hostetler J."/>
            <person name="Miller J."/>
            <person name="Hammond M."/>
            <person name="Megy K."/>
            <person name="Lawson D."/>
            <person name="Kodira C."/>
            <person name="Sutton G."/>
            <person name="Meyer J."/>
            <person name="Hill C.A."/>
            <person name="Birren B."/>
            <person name="Nene V."/>
            <person name="Collins F."/>
            <person name="Alarcon-Chaidez F."/>
            <person name="Wikel S."/>
            <person name="Strausberg R."/>
        </authorList>
    </citation>
    <scope>NUCLEOTIDE SEQUENCE [LARGE SCALE GENOMIC DNA]</scope>
    <source>
        <strain evidence="2">Wikel</strain>
    </source>
</reference>
<organism evidence="1 2">
    <name type="scientific">Ixodes scapularis</name>
    <name type="common">Black-legged tick</name>
    <name type="synonym">Deer tick</name>
    <dbReference type="NCBI Taxonomy" id="6945"/>
    <lineage>
        <taxon>Eukaryota</taxon>
        <taxon>Metazoa</taxon>
        <taxon>Ecdysozoa</taxon>
        <taxon>Arthropoda</taxon>
        <taxon>Chelicerata</taxon>
        <taxon>Arachnida</taxon>
        <taxon>Acari</taxon>
        <taxon>Parasitiformes</taxon>
        <taxon>Ixodida</taxon>
        <taxon>Ixodoidea</taxon>
        <taxon>Ixodidae</taxon>
        <taxon>Ixodinae</taxon>
        <taxon>Ixodes</taxon>
    </lineage>
</organism>
<keyword evidence="2" id="KW-1185">Reference proteome</keyword>
<evidence type="ECO:0000313" key="1">
    <source>
        <dbReference type="EnsemblMetazoa" id="ISCW023123-PA"/>
    </source>
</evidence>
<dbReference type="Pfam" id="PF00400">
    <property type="entry name" value="WD40"/>
    <property type="match status" value="3"/>
</dbReference>
<dbReference type="EMBL" id="ABJB010456175">
    <property type="status" value="NOT_ANNOTATED_CDS"/>
    <property type="molecule type" value="Genomic_DNA"/>
</dbReference>
<dbReference type="EMBL" id="ABJB010910680">
    <property type="status" value="NOT_ANNOTATED_CDS"/>
    <property type="molecule type" value="Genomic_DNA"/>
</dbReference>
<dbReference type="SMART" id="SM00320">
    <property type="entry name" value="WD40"/>
    <property type="match status" value="6"/>
</dbReference>
<evidence type="ECO:0007829" key="3">
    <source>
        <dbReference type="PeptideAtlas" id="A0A1S4M2W4"/>
    </source>
</evidence>
<dbReference type="PROSITE" id="PS50082">
    <property type="entry name" value="WD_REPEATS_2"/>
    <property type="match status" value="2"/>
</dbReference>
<dbReference type="EnsemblMetazoa" id="ISCW023123-RA">
    <property type="protein sequence ID" value="ISCW023123-PA"/>
    <property type="gene ID" value="ISCW023123"/>
</dbReference>
<dbReference type="Proteomes" id="UP000001555">
    <property type="component" value="Unassembled WGS sequence"/>
</dbReference>
<dbReference type="OrthoDB" id="338622at2759"/>
<dbReference type="VEuPathDB" id="VectorBase:ISCW023123"/>
<dbReference type="InterPro" id="IPR011047">
    <property type="entry name" value="Quinoprotein_ADH-like_sf"/>
</dbReference>
<dbReference type="InterPro" id="IPR015943">
    <property type="entry name" value="WD40/YVTN_repeat-like_dom_sf"/>
</dbReference>
<dbReference type="EMBL" id="ABJB010392158">
    <property type="status" value="NOT_ANNOTATED_CDS"/>
    <property type="molecule type" value="Genomic_DNA"/>
</dbReference>
<dbReference type="EMBL" id="ABJB010507453">
    <property type="status" value="NOT_ANNOTATED_CDS"/>
    <property type="molecule type" value="Genomic_DNA"/>
</dbReference>
<dbReference type="VEuPathDB" id="VectorBase:ISCP_020713"/>
<keyword evidence="3" id="KW-1267">Proteomics identification</keyword>
<protein>
    <submittedName>
        <fullName evidence="1">Uncharacterized protein</fullName>
    </submittedName>
</protein>
<dbReference type="PANTHER" id="PTHR44099">
    <property type="entry name" value="RABCONNECTIN-3B, ISOFORM A"/>
    <property type="match status" value="1"/>
</dbReference>
<evidence type="ECO:0000313" key="2">
    <source>
        <dbReference type="Proteomes" id="UP000001555"/>
    </source>
</evidence>
<dbReference type="AlphaFoldDB" id="A0A1S4M2W4"/>
<dbReference type="EMBL" id="ABJB010519928">
    <property type="status" value="NOT_ANNOTATED_CDS"/>
    <property type="molecule type" value="Genomic_DNA"/>
</dbReference>
<name>A0A1S4M2W4_IXOSC</name>
<dbReference type="InterPro" id="IPR001680">
    <property type="entry name" value="WD40_rpt"/>
</dbReference>